<dbReference type="Gene3D" id="4.10.240.10">
    <property type="entry name" value="Zn(2)-C6 fungal-type DNA-binding domain"/>
    <property type="match status" value="1"/>
</dbReference>
<dbReference type="InterPro" id="IPR036864">
    <property type="entry name" value="Zn2-C6_fun-type_DNA-bd_sf"/>
</dbReference>
<dbReference type="InterPro" id="IPR052400">
    <property type="entry name" value="Zn2-C6_fungal_TF"/>
</dbReference>
<dbReference type="CDD" id="cd00067">
    <property type="entry name" value="GAL4"/>
    <property type="match status" value="1"/>
</dbReference>
<dbReference type="Pfam" id="PF00172">
    <property type="entry name" value="Zn_clus"/>
    <property type="match status" value="1"/>
</dbReference>
<dbReference type="PROSITE" id="PS00463">
    <property type="entry name" value="ZN2_CY6_FUNGAL_1"/>
    <property type="match status" value="1"/>
</dbReference>
<comment type="caution">
    <text evidence="4">The sequence shown here is derived from an EMBL/GenBank/DDBJ whole genome shotgun (WGS) entry which is preliminary data.</text>
</comment>
<dbReference type="PANTHER" id="PTHR47657:SF14">
    <property type="entry name" value="ZN(2)-C6 FUNGAL-TYPE DOMAIN-CONTAINING PROTEIN"/>
    <property type="match status" value="1"/>
</dbReference>
<dbReference type="Pfam" id="PF11951">
    <property type="entry name" value="Fungal_trans_2"/>
    <property type="match status" value="1"/>
</dbReference>
<dbReference type="SUPFAM" id="SSF57701">
    <property type="entry name" value="Zn2/Cys6 DNA-binding domain"/>
    <property type="match status" value="1"/>
</dbReference>
<feature type="domain" description="Zn(2)-C6 fungal-type" evidence="3">
    <location>
        <begin position="13"/>
        <end position="43"/>
    </location>
</feature>
<sequence length="612" mass="66326">MPPRRSHKKSRAGCRRCKSRKIKCDEIRPRCYNCEKHGVLCDFEFPNATSENAHTPRFSYASSPGATPSVPAATPATSFAIPASPISVSTSEMAAAIASLGPPPPVSAATASPTSMALVAPTSSSATARLLELRLLHHYITETSKTLSCQNPSAEKIWRDNVPRVAFEAASGAVHTASNHLTDAMLAVAALHLRSEFPQDRELIQASHAYMASSLSEYNRLLQQGITAANAEALFLNSTLIAFQSTATRIFSKDEQSTTTSSLPNLAEIVPGREPYMLSHMPIGVGSGTYGLPMSWFHAFQGVKAITAASWPWLRRSNVVLPIINAQPALHLDIASAKEGFFGHLLDGVDEELSTVASSGVSSTSVTGATGASIISSDRTVNNTVEDTPTSCEHDHREHSPSRDLTGDSQREAEALRNSSHVIEDPDESARSRHAYQHAVAVLNWAHNTRHSGACLAFPATVSRRFVELLGQRTPRALAILACFFAMLKTLDSVWWLHGMARREVLGVVSMFNSDAVPVDVERRWWPHMQWAVRVALYHDDKHSSDHVPSEVWGSSWLDSSPIGSTGDSATAAVASTIANTDSYVKHIDMITETINKGGNPAEFREFNFASP</sequence>
<evidence type="ECO:0000256" key="2">
    <source>
        <dbReference type="SAM" id="MobiDB-lite"/>
    </source>
</evidence>
<name>A0ABP0DPD8_9PEZI</name>
<feature type="compositionally biased region" description="Basic and acidic residues" evidence="2">
    <location>
        <begin position="392"/>
        <end position="415"/>
    </location>
</feature>
<feature type="region of interest" description="Disordered" evidence="2">
    <location>
        <begin position="377"/>
        <end position="429"/>
    </location>
</feature>
<evidence type="ECO:0000256" key="1">
    <source>
        <dbReference type="ARBA" id="ARBA00023242"/>
    </source>
</evidence>
<proteinExistence type="predicted"/>
<organism evidence="4 5">
    <name type="scientific">Sporothrix epigloea</name>
    <dbReference type="NCBI Taxonomy" id="1892477"/>
    <lineage>
        <taxon>Eukaryota</taxon>
        <taxon>Fungi</taxon>
        <taxon>Dikarya</taxon>
        <taxon>Ascomycota</taxon>
        <taxon>Pezizomycotina</taxon>
        <taxon>Sordariomycetes</taxon>
        <taxon>Sordariomycetidae</taxon>
        <taxon>Ophiostomatales</taxon>
        <taxon>Ophiostomataceae</taxon>
        <taxon>Sporothrix</taxon>
    </lineage>
</organism>
<evidence type="ECO:0000259" key="3">
    <source>
        <dbReference type="PROSITE" id="PS50048"/>
    </source>
</evidence>
<dbReference type="PANTHER" id="PTHR47657">
    <property type="entry name" value="STEROL REGULATORY ELEMENT-BINDING PROTEIN ECM22"/>
    <property type="match status" value="1"/>
</dbReference>
<feature type="compositionally biased region" description="Polar residues" evidence="2">
    <location>
        <begin position="377"/>
        <end position="391"/>
    </location>
</feature>
<evidence type="ECO:0000313" key="5">
    <source>
        <dbReference type="Proteomes" id="UP001642501"/>
    </source>
</evidence>
<reference evidence="4 5" key="1">
    <citation type="submission" date="2024-01" db="EMBL/GenBank/DDBJ databases">
        <authorList>
            <person name="Allen C."/>
            <person name="Tagirdzhanova G."/>
        </authorList>
    </citation>
    <scope>NUCLEOTIDE SEQUENCE [LARGE SCALE GENOMIC DNA]</scope>
    <source>
        <strain evidence="4 5">CBS 573.63</strain>
    </source>
</reference>
<gene>
    <name evidence="4" type="ORF">SEPCBS57363_003952</name>
</gene>
<dbReference type="EMBL" id="CAWUOM010000068">
    <property type="protein sequence ID" value="CAK7270139.1"/>
    <property type="molecule type" value="Genomic_DNA"/>
</dbReference>
<dbReference type="SMART" id="SM00066">
    <property type="entry name" value="GAL4"/>
    <property type="match status" value="1"/>
</dbReference>
<keyword evidence="5" id="KW-1185">Reference proteome</keyword>
<dbReference type="Proteomes" id="UP001642501">
    <property type="component" value="Unassembled WGS sequence"/>
</dbReference>
<keyword evidence="1" id="KW-0539">Nucleus</keyword>
<dbReference type="PROSITE" id="PS50048">
    <property type="entry name" value="ZN2_CY6_FUNGAL_2"/>
    <property type="match status" value="1"/>
</dbReference>
<dbReference type="InterPro" id="IPR001138">
    <property type="entry name" value="Zn2Cys6_DnaBD"/>
</dbReference>
<accession>A0ABP0DPD8</accession>
<evidence type="ECO:0000313" key="4">
    <source>
        <dbReference type="EMBL" id="CAK7270139.1"/>
    </source>
</evidence>
<dbReference type="InterPro" id="IPR021858">
    <property type="entry name" value="Fun_TF"/>
</dbReference>
<protein>
    <recommendedName>
        <fullName evidence="3">Zn(2)-C6 fungal-type domain-containing protein</fullName>
    </recommendedName>
</protein>